<gene>
    <name evidence="6" type="ORF">POF43_007860</name>
</gene>
<dbReference type="InterPro" id="IPR028082">
    <property type="entry name" value="Peripla_BP_I"/>
</dbReference>
<dbReference type="RefSeq" id="WP_271325530.1">
    <property type="nucleotide sequence ID" value="NZ_JAAGKO020000007.1"/>
</dbReference>
<dbReference type="GO" id="GO:0003677">
    <property type="term" value="F:DNA binding"/>
    <property type="evidence" value="ECO:0007669"/>
    <property type="project" value="UniProtKB-KW"/>
</dbReference>
<dbReference type="SUPFAM" id="SSF47413">
    <property type="entry name" value="lambda repressor-like DNA-binding domains"/>
    <property type="match status" value="1"/>
</dbReference>
<dbReference type="PANTHER" id="PTHR30146">
    <property type="entry name" value="LACI-RELATED TRANSCRIPTIONAL REPRESSOR"/>
    <property type="match status" value="1"/>
</dbReference>
<dbReference type="PROSITE" id="PS50932">
    <property type="entry name" value="HTH_LACI_2"/>
    <property type="match status" value="1"/>
</dbReference>
<keyword evidence="7" id="KW-1185">Reference proteome</keyword>
<feature type="domain" description="HTH lacI-type" evidence="5">
    <location>
        <begin position="19"/>
        <end position="73"/>
    </location>
</feature>
<dbReference type="EMBL" id="JAAGKO020000007">
    <property type="protein sequence ID" value="MDI5962627.1"/>
    <property type="molecule type" value="Genomic_DNA"/>
</dbReference>
<sequence length="363" mass="37839">MSDHEAAGGRCPAEPGRAMTMKDVAEAAGVGLGTVSRVLTGKGQASAAARERVLEAVRRLDYRPSALGRGLKLRRTDILGLIVADLCDPFYGEFAEGVLSAARTLGKHVIVCAGGEDPATEREYAEVLLQQRVDGVIAFPTGGNVDVWQGARRLGVNVVFVDRVVEALDVPTLVVDNASGSRAATEYLLALGHRRIGYLGGPPGAGQHEEGFRAAFHAAGAAVPEELVVRTRPTRESADAVALRLVRADPAPTALFAATSVLGEAALRAVRAGGLRVPRDVSVLMFDDAPWASLVSPPVTVVSRPARRMGVEAARLVTAAGPGGHPVRVLPYELVVRGSCGPRNPAAAPVETVPAGAAREAEE</sequence>
<dbReference type="Pfam" id="PF00356">
    <property type="entry name" value="LacI"/>
    <property type="match status" value="1"/>
</dbReference>
<dbReference type="SMART" id="SM00354">
    <property type="entry name" value="HTH_LACI"/>
    <property type="match status" value="1"/>
</dbReference>
<evidence type="ECO:0000256" key="1">
    <source>
        <dbReference type="ARBA" id="ARBA00023015"/>
    </source>
</evidence>
<dbReference type="Pfam" id="PF13377">
    <property type="entry name" value="Peripla_BP_3"/>
    <property type="match status" value="1"/>
</dbReference>
<comment type="caution">
    <text evidence="6">The sequence shown here is derived from an EMBL/GenBank/DDBJ whole genome shotgun (WGS) entry which is preliminary data.</text>
</comment>
<feature type="region of interest" description="Disordered" evidence="4">
    <location>
        <begin position="343"/>
        <end position="363"/>
    </location>
</feature>
<dbReference type="SUPFAM" id="SSF53822">
    <property type="entry name" value="Periplasmic binding protein-like I"/>
    <property type="match status" value="1"/>
</dbReference>
<dbReference type="CDD" id="cd01392">
    <property type="entry name" value="HTH_LacI"/>
    <property type="match status" value="1"/>
</dbReference>
<evidence type="ECO:0000256" key="4">
    <source>
        <dbReference type="SAM" id="MobiDB-lite"/>
    </source>
</evidence>
<dbReference type="Proteomes" id="UP001156398">
    <property type="component" value="Unassembled WGS sequence"/>
</dbReference>
<proteinExistence type="predicted"/>
<evidence type="ECO:0000256" key="2">
    <source>
        <dbReference type="ARBA" id="ARBA00023125"/>
    </source>
</evidence>
<organism evidence="6 7">
    <name type="scientific">Streptantibioticus silvisoli</name>
    <dbReference type="NCBI Taxonomy" id="2705255"/>
    <lineage>
        <taxon>Bacteria</taxon>
        <taxon>Bacillati</taxon>
        <taxon>Actinomycetota</taxon>
        <taxon>Actinomycetes</taxon>
        <taxon>Kitasatosporales</taxon>
        <taxon>Streptomycetaceae</taxon>
        <taxon>Streptantibioticus</taxon>
    </lineage>
</organism>
<keyword evidence="3" id="KW-0804">Transcription</keyword>
<dbReference type="InterPro" id="IPR000843">
    <property type="entry name" value="HTH_LacI"/>
</dbReference>
<protein>
    <submittedName>
        <fullName evidence="6">LacI family DNA-binding transcriptional regulator</fullName>
    </submittedName>
</protein>
<keyword evidence="2 6" id="KW-0238">DNA-binding</keyword>
<dbReference type="Gene3D" id="3.40.50.2300">
    <property type="match status" value="2"/>
</dbReference>
<dbReference type="InterPro" id="IPR010982">
    <property type="entry name" value="Lambda_DNA-bd_dom_sf"/>
</dbReference>
<dbReference type="Gene3D" id="1.10.260.40">
    <property type="entry name" value="lambda repressor-like DNA-binding domains"/>
    <property type="match status" value="1"/>
</dbReference>
<dbReference type="InterPro" id="IPR046335">
    <property type="entry name" value="LacI/GalR-like_sensor"/>
</dbReference>
<dbReference type="PANTHER" id="PTHR30146:SF153">
    <property type="entry name" value="LACTOSE OPERON REPRESSOR"/>
    <property type="match status" value="1"/>
</dbReference>
<evidence type="ECO:0000313" key="7">
    <source>
        <dbReference type="Proteomes" id="UP001156398"/>
    </source>
</evidence>
<accession>A0ABT6VY16</accession>
<evidence type="ECO:0000259" key="5">
    <source>
        <dbReference type="PROSITE" id="PS50932"/>
    </source>
</evidence>
<dbReference type="PROSITE" id="PS00356">
    <property type="entry name" value="HTH_LACI_1"/>
    <property type="match status" value="1"/>
</dbReference>
<evidence type="ECO:0000313" key="6">
    <source>
        <dbReference type="EMBL" id="MDI5962627.1"/>
    </source>
</evidence>
<keyword evidence="1" id="KW-0805">Transcription regulation</keyword>
<name>A0ABT6VY16_9ACTN</name>
<reference evidence="6 7" key="1">
    <citation type="submission" date="2023-05" db="EMBL/GenBank/DDBJ databases">
        <title>Streptantibioticus silvisoli sp. nov., acidotolerant actinomycetes 1 from pine litter.</title>
        <authorList>
            <person name="Swiecimska M."/>
            <person name="Golinska P."/>
            <person name="Sangal V."/>
            <person name="Wachnowicz B."/>
            <person name="Goodfellow M."/>
        </authorList>
    </citation>
    <scope>NUCLEOTIDE SEQUENCE [LARGE SCALE GENOMIC DNA]</scope>
    <source>
        <strain evidence="6 7">SL54</strain>
    </source>
</reference>
<evidence type="ECO:0000256" key="3">
    <source>
        <dbReference type="ARBA" id="ARBA00023163"/>
    </source>
</evidence>